<evidence type="ECO:0000313" key="3">
    <source>
        <dbReference type="Proteomes" id="UP000594205"/>
    </source>
</evidence>
<dbReference type="AlphaFoldDB" id="A0A7M2SIM6"/>
<dbReference type="Proteomes" id="UP000594205">
    <property type="component" value="Chromosome"/>
</dbReference>
<evidence type="ECO:0000313" key="2">
    <source>
        <dbReference type="EMBL" id="QOV36134.1"/>
    </source>
</evidence>
<dbReference type="RefSeq" id="WP_194041775.1">
    <property type="nucleotide sequence ID" value="NZ_CP063373.1"/>
</dbReference>
<feature type="signal peptide" evidence="1">
    <location>
        <begin position="1"/>
        <end position="25"/>
    </location>
</feature>
<evidence type="ECO:0008006" key="4">
    <source>
        <dbReference type="Google" id="ProtNLM"/>
    </source>
</evidence>
<feature type="chain" id="PRO_5038778513" description="Lipoprotein" evidence="1">
    <location>
        <begin position="26"/>
        <end position="301"/>
    </location>
</feature>
<reference evidence="2 3" key="1">
    <citation type="submission" date="2020-10" db="EMBL/GenBank/DDBJ databases">
        <title>Streptomyces ferrugineus complate genome analysis.</title>
        <authorList>
            <person name="Anwar N."/>
        </authorList>
    </citation>
    <scope>NUCLEOTIDE SEQUENCE [LARGE SCALE GENOMIC DNA]</scope>
    <source>
        <strain evidence="2 3">CCTCC AA2014009</strain>
    </source>
</reference>
<protein>
    <recommendedName>
        <fullName evidence="4">Lipoprotein</fullName>
    </recommendedName>
</protein>
<keyword evidence="3" id="KW-1185">Reference proteome</keyword>
<sequence>MRRLLWLTAAALLVAGCSTSPGHEAAAEDQPDPHPLGGALRYTAAESAALHRAEEREVRKCMADRGFGYSVVPVGDTRGTTAASPYGLLTRSQAAQNGYGLTVQRLREPPADPNAQRLSALSERDRRAWEEALKGTADGPREEIELQDGPTVSIPTDACVYVARKALYGTSWDRNYYTLQHLRGSIVKDTLDHALVKAAERKWATCMRDEGFRYQGRKDPLKAVKKRLDSARSDRAALRATGKEELRIAVRDAACQAEVGLAEQIARAQKRVEKALPQAGTSMLKDFRGARQAALKRARAR</sequence>
<proteinExistence type="predicted"/>
<gene>
    <name evidence="2" type="ORF">IM697_39995</name>
</gene>
<dbReference type="PROSITE" id="PS51257">
    <property type="entry name" value="PROKAR_LIPOPROTEIN"/>
    <property type="match status" value="1"/>
</dbReference>
<accession>A0A7M2SIM6</accession>
<name>A0A7M2SIM6_9ACTN</name>
<evidence type="ECO:0000256" key="1">
    <source>
        <dbReference type="SAM" id="SignalP"/>
    </source>
</evidence>
<organism evidence="2 3">
    <name type="scientific">Streptomyces ferrugineus</name>
    <dbReference type="NCBI Taxonomy" id="1413221"/>
    <lineage>
        <taxon>Bacteria</taxon>
        <taxon>Bacillati</taxon>
        <taxon>Actinomycetota</taxon>
        <taxon>Actinomycetes</taxon>
        <taxon>Kitasatosporales</taxon>
        <taxon>Streptomycetaceae</taxon>
        <taxon>Streptomyces</taxon>
    </lineage>
</organism>
<dbReference type="EMBL" id="CP063373">
    <property type="protein sequence ID" value="QOV36134.1"/>
    <property type="molecule type" value="Genomic_DNA"/>
</dbReference>
<dbReference type="KEGG" id="sfeu:IM697_39995"/>
<keyword evidence="1" id="KW-0732">Signal</keyword>